<comment type="caution">
    <text evidence="9">The sequence shown here is derived from an EMBL/GenBank/DDBJ whole genome shotgun (WGS) entry which is preliminary data.</text>
</comment>
<keyword evidence="3" id="KW-1003">Cell membrane</keyword>
<feature type="transmembrane region" description="Helical" evidence="7">
    <location>
        <begin position="6"/>
        <end position="24"/>
    </location>
</feature>
<dbReference type="PANTHER" id="PTHR30506">
    <property type="entry name" value="INNER MEMBRANE PROTEIN"/>
    <property type="match status" value="1"/>
</dbReference>
<dbReference type="InterPro" id="IPR005115">
    <property type="entry name" value="Gly_transporter"/>
</dbReference>
<feature type="transmembrane region" description="Helical" evidence="7">
    <location>
        <begin position="186"/>
        <end position="206"/>
    </location>
</feature>
<keyword evidence="4 7" id="KW-0812">Transmembrane</keyword>
<sequence>MDFDLFLMICNYIGTIAFAASGAIKGFGKRLDIFGISLLAIVTAVGGGILRDSIISRFPASLADPRPIYVSILVAVIMYAFVTSKQANASQEKKSYKWLREAYLIFDSIGLIIFSLIGATALADSKLNLMSAGILACLTGAGGGIIRDLLINEVPSVLKEDIYALLSFVIGVVYYWLAFVLHFPRITAFIILSIVGFVIRLCIIKFRLSLPNMDKRTLN</sequence>
<evidence type="ECO:0000256" key="2">
    <source>
        <dbReference type="ARBA" id="ARBA00008193"/>
    </source>
</evidence>
<evidence type="ECO:0000256" key="7">
    <source>
        <dbReference type="SAM" id="Phobius"/>
    </source>
</evidence>
<keyword evidence="5 7" id="KW-1133">Transmembrane helix</keyword>
<evidence type="ECO:0000259" key="8">
    <source>
        <dbReference type="Pfam" id="PF03458"/>
    </source>
</evidence>
<feature type="domain" description="Glycine transporter" evidence="8">
    <location>
        <begin position="105"/>
        <end position="177"/>
    </location>
</feature>
<feature type="transmembrane region" description="Helical" evidence="7">
    <location>
        <begin position="129"/>
        <end position="150"/>
    </location>
</feature>
<feature type="transmembrane region" description="Helical" evidence="7">
    <location>
        <begin position="103"/>
        <end position="123"/>
    </location>
</feature>
<evidence type="ECO:0000256" key="3">
    <source>
        <dbReference type="ARBA" id="ARBA00022475"/>
    </source>
</evidence>
<evidence type="ECO:0000256" key="4">
    <source>
        <dbReference type="ARBA" id="ARBA00022692"/>
    </source>
</evidence>
<organism evidence="9 10">
    <name type="scientific">Streptococcus infantis</name>
    <dbReference type="NCBI Taxonomy" id="68892"/>
    <lineage>
        <taxon>Bacteria</taxon>
        <taxon>Bacillati</taxon>
        <taxon>Bacillota</taxon>
        <taxon>Bacilli</taxon>
        <taxon>Lactobacillales</taxon>
        <taxon>Streptococcaceae</taxon>
        <taxon>Streptococcus</taxon>
    </lineage>
</organism>
<protein>
    <recommendedName>
        <fullName evidence="8">Glycine transporter domain-containing protein</fullName>
    </recommendedName>
</protein>
<evidence type="ECO:0000256" key="5">
    <source>
        <dbReference type="ARBA" id="ARBA00022989"/>
    </source>
</evidence>
<evidence type="ECO:0000313" key="10">
    <source>
        <dbReference type="Proteomes" id="UP000033489"/>
    </source>
</evidence>
<evidence type="ECO:0000256" key="6">
    <source>
        <dbReference type="ARBA" id="ARBA00023136"/>
    </source>
</evidence>
<feature type="transmembrane region" description="Helical" evidence="7">
    <location>
        <begin position="162"/>
        <end position="180"/>
    </location>
</feature>
<comment type="subcellular location">
    <subcellularLocation>
        <location evidence="1">Cell membrane</location>
        <topology evidence="1">Multi-pass membrane protein</topology>
    </subcellularLocation>
</comment>
<keyword evidence="6 7" id="KW-0472">Membrane</keyword>
<comment type="similarity">
    <text evidence="2">Belongs to the UPF0126 family.</text>
</comment>
<name>A0A0F2DVM6_9STRE</name>
<dbReference type="AlphaFoldDB" id="A0A0F2DVM6"/>
<accession>A0A0F2DVM6</accession>
<dbReference type="Pfam" id="PF03458">
    <property type="entry name" value="Gly_transporter"/>
    <property type="match status" value="2"/>
</dbReference>
<evidence type="ECO:0000256" key="1">
    <source>
        <dbReference type="ARBA" id="ARBA00004651"/>
    </source>
</evidence>
<dbReference type="PANTHER" id="PTHR30506:SF3">
    <property type="entry name" value="UPF0126 INNER MEMBRANE PROTEIN YADS-RELATED"/>
    <property type="match status" value="1"/>
</dbReference>
<feature type="transmembrane region" description="Helical" evidence="7">
    <location>
        <begin position="31"/>
        <end position="50"/>
    </location>
</feature>
<reference evidence="9 10" key="1">
    <citation type="submission" date="2015-02" db="EMBL/GenBank/DDBJ databases">
        <title>Evolution of amylase-binding proteins of oral streptococcal species.</title>
        <authorList>
            <person name="Haase E.M."/>
        </authorList>
    </citation>
    <scope>NUCLEOTIDE SEQUENCE [LARGE SCALE GENOMIC DNA]</scope>
    <source>
        <strain evidence="9 10">UC921A</strain>
    </source>
</reference>
<dbReference type="PATRIC" id="fig|28037.216.peg.1462"/>
<dbReference type="EMBL" id="JYGT01000010">
    <property type="protein sequence ID" value="KJQ73990.1"/>
    <property type="molecule type" value="Genomic_DNA"/>
</dbReference>
<gene>
    <name evidence="9" type="ORF">TZ94_01511</name>
</gene>
<dbReference type="OrthoDB" id="9791874at2"/>
<evidence type="ECO:0000313" key="9">
    <source>
        <dbReference type="EMBL" id="KJQ73990.1"/>
    </source>
</evidence>
<dbReference type="RefSeq" id="WP_045615680.1">
    <property type="nucleotide sequence ID" value="NZ_JASHGR010000003.1"/>
</dbReference>
<dbReference type="GO" id="GO:0005886">
    <property type="term" value="C:plasma membrane"/>
    <property type="evidence" value="ECO:0007669"/>
    <property type="project" value="UniProtKB-SubCell"/>
</dbReference>
<feature type="transmembrane region" description="Helical" evidence="7">
    <location>
        <begin position="66"/>
        <end position="82"/>
    </location>
</feature>
<feature type="domain" description="Glycine transporter" evidence="8">
    <location>
        <begin position="9"/>
        <end position="82"/>
    </location>
</feature>
<proteinExistence type="inferred from homology"/>
<dbReference type="Proteomes" id="UP000033489">
    <property type="component" value="Unassembled WGS sequence"/>
</dbReference>